<dbReference type="Proteomes" id="UP000752647">
    <property type="component" value="Unassembled WGS sequence"/>
</dbReference>
<evidence type="ECO:0000313" key="1">
    <source>
        <dbReference type="EMBL" id="CUW06607.1"/>
    </source>
</evidence>
<organism evidence="2 4">
    <name type="scientific">Leuconostoc gasicomitatum</name>
    <dbReference type="NCBI Taxonomy" id="115778"/>
    <lineage>
        <taxon>Bacteria</taxon>
        <taxon>Bacillati</taxon>
        <taxon>Bacillota</taxon>
        <taxon>Bacilli</taxon>
        <taxon>Lactobacillales</taxon>
        <taxon>Lactobacillaceae</taxon>
        <taxon>Leuconostoc</taxon>
        <taxon>Leuconostoc gelidum group</taxon>
    </lineage>
</organism>
<protein>
    <submittedName>
        <fullName evidence="1 2">Transcriptional antiterminator</fullName>
    </submittedName>
</protein>
<dbReference type="RefSeq" id="WP_013232026.1">
    <property type="nucleotide sequence ID" value="NZ_BPKT01000008.1"/>
</dbReference>
<dbReference type="EMBL" id="JAHBFI010000009">
    <property type="protein sequence ID" value="MBZ5962394.1"/>
    <property type="molecule type" value="Genomic_DNA"/>
</dbReference>
<proteinExistence type="predicted"/>
<sequence length="494" mass="57142">MQVSGMNYTKFINYISTQQLLPSVQTIANHLNLSNRKIYYLLQAANSELHSVHQPFLVPNLEVTGQQVSALTTKLSIAATNEYINSYDRQLIMSICIALPLKKWTLSEFQLLFDVSRNTVLRDISELKKRQKFKPAFSKKNGFEFKESLFDLLVNVYNNLILLQYHASALEHFIHTLDCQLSYSKFLLVSDKLKNMYKSSLKKQISASNAMTLTIFSVLASLYSNYHPIASVSALFNNTDVESFKKRQENQVIKDFSLIVTTNFAVTMPTSVKLFLTLQLLSVTKEQDEHFSSHSFQDLLILSEHIVNSFMNTAHIDSTHSEKKALTREIQTQLKPFWYSVRYQSITVYDYLYHNAMLENDVKKSLNNLPDHSLYSRLFPFGLLPDQITILAMIFYNFNLQHQEVQRLHILMLTSLPIYSQNLFQTFIEKNNVTPCDLTIKHLTNTDRSLIDNDNFDLIITESTDIDTKLPTFLIDRELTNTEFDRLKTVLSQL</sequence>
<evidence type="ECO:0000313" key="3">
    <source>
        <dbReference type="Proteomes" id="UP000199271"/>
    </source>
</evidence>
<dbReference type="Proteomes" id="UP000199271">
    <property type="component" value="Unassembled WGS sequence"/>
</dbReference>
<evidence type="ECO:0000313" key="4">
    <source>
        <dbReference type="Proteomes" id="UP000752647"/>
    </source>
</evidence>
<dbReference type="OMA" id="CISEMFI"/>
<dbReference type="AlphaFoldDB" id="A0A9Q3SYI9"/>
<reference evidence="1 3" key="1">
    <citation type="submission" date="2015-12" db="EMBL/GenBank/DDBJ databases">
        <authorList>
            <person name="Andreevskaya M."/>
        </authorList>
    </citation>
    <scope>NUCLEOTIDE SEQUENCE [LARGE SCALE GENOMIC DNA]</scope>
    <source>
        <strain evidence="1 3">C122c</strain>
    </source>
</reference>
<reference evidence="2" key="2">
    <citation type="submission" date="2021-05" db="EMBL/GenBank/DDBJ databases">
        <title>Pangenome of Leuconostoc gelidum warrants species status for Leuconostoc gelidum subsp. gasicomitatum.</title>
        <authorList>
            <person name="Johansson P."/>
            <person name="Sade E."/>
            <person name="Hultman J."/>
            <person name="Auvinen P."/>
            <person name="Bjorkroth J."/>
        </authorList>
    </citation>
    <scope>NUCLEOTIDE SEQUENCE</scope>
    <source>
        <strain evidence="2">A.21.4</strain>
    </source>
</reference>
<keyword evidence="3" id="KW-1185">Reference proteome</keyword>
<evidence type="ECO:0000313" key="2">
    <source>
        <dbReference type="EMBL" id="MBZ5962394.1"/>
    </source>
</evidence>
<accession>A0A9Q3SYI9</accession>
<dbReference type="EMBL" id="FBSY01000003">
    <property type="protein sequence ID" value="CUW06607.1"/>
    <property type="molecule type" value="Genomic_DNA"/>
</dbReference>
<comment type="caution">
    <text evidence="2">The sequence shown here is derived from an EMBL/GenBank/DDBJ whole genome shotgun (WGS) entry which is preliminary data.</text>
</comment>
<gene>
    <name evidence="1" type="ORF">C122C_1310</name>
    <name evidence="2" type="ORF">KIJ12_04380</name>
</gene>
<dbReference type="GeneID" id="61038402"/>
<name>A0A9Q3SYI9_9LACO</name>